<organism evidence="11 12">
    <name type="scientific">Vannielia litorea</name>
    <dbReference type="NCBI Taxonomy" id="1217970"/>
    <lineage>
        <taxon>Bacteria</taxon>
        <taxon>Pseudomonadati</taxon>
        <taxon>Pseudomonadota</taxon>
        <taxon>Alphaproteobacteria</taxon>
        <taxon>Rhodobacterales</taxon>
        <taxon>Paracoccaceae</taxon>
        <taxon>Vannielia</taxon>
    </lineage>
</organism>
<dbReference type="NCBIfam" id="TIGR00936">
    <property type="entry name" value="ahcY"/>
    <property type="match status" value="1"/>
</dbReference>
<keyword evidence="3 5" id="KW-0378">Hydrolase</keyword>
<dbReference type="PANTHER" id="PTHR23420">
    <property type="entry name" value="ADENOSYLHOMOCYSTEINASE"/>
    <property type="match status" value="1"/>
</dbReference>
<evidence type="ECO:0000313" key="11">
    <source>
        <dbReference type="EMBL" id="SIO20491.1"/>
    </source>
</evidence>
<dbReference type="InterPro" id="IPR020082">
    <property type="entry name" value="S-Ado-L-homoCys_hydrolase_CS"/>
</dbReference>
<evidence type="ECO:0000256" key="7">
    <source>
        <dbReference type="PIRSR" id="PIRSR001109-2"/>
    </source>
</evidence>
<dbReference type="UniPathway" id="UPA00314">
    <property type="reaction ID" value="UER00076"/>
</dbReference>
<feature type="binding site" evidence="5 6">
    <location>
        <position position="218"/>
    </location>
    <ligand>
        <name>substrate</name>
    </ligand>
</feature>
<sequence length="462" mass="50558">MAADYTVKDISLAEFGRKELDIAETEMPGLMACRAEFGESKPLKGARIVGSLHMTIQTAVLIETLVALGADVRWASCNIFSTQDHAAAAIAKAGIPVFAVKGQSLEEHWDYLDKSFQFPEGANMILDDGGDATLYVLLGARAEAGEEIIPVPQSEEEEVIKKQIAKRMSESPGWFTRTRDAIKGVSEETTTGVHRLYDLHKKGLLPFPAINVNDSVTKSKFDNKYGCKESLVDGIRRATDTMMAGKVAVVCGYGDVGKGSAASLRGAGARVKVTEVDPICALQAAMDGYEVVTLEDVASSADIFITTTGNKDVIRIEHMREMKDMAIVGNIGHFDNEIQVANLRNHKWTNIKDQVDMIEMPGGNRIILLSEGRLLNLGNATGHPSFVMSASFTNQVLAQIELWTKGEEYQPGVYILPKHLDEKVAMLHLERIGVKLSKLSKDQAAYIGVTPEGPFKPEHYRY</sequence>
<comment type="similarity">
    <text evidence="1 5 9">Belongs to the adenosylhomocysteinase family.</text>
</comment>
<reference evidence="12" key="1">
    <citation type="submission" date="2016-11" db="EMBL/GenBank/DDBJ databases">
        <authorList>
            <person name="Varghese N."/>
            <person name="Submissions S."/>
        </authorList>
    </citation>
    <scope>NUCLEOTIDE SEQUENCE [LARGE SCALE GENOMIC DNA]</scope>
    <source>
        <strain evidence="12">DSM 29440</strain>
    </source>
</reference>
<feature type="binding site" evidence="5 7">
    <location>
        <begin position="331"/>
        <end position="333"/>
    </location>
    <ligand>
        <name>NAD(+)</name>
        <dbReference type="ChEBI" id="CHEBI:57540"/>
    </ligand>
</feature>
<dbReference type="GO" id="GO:0033353">
    <property type="term" value="P:S-adenosylmethionine cycle"/>
    <property type="evidence" value="ECO:0007669"/>
    <property type="project" value="TreeGrafter"/>
</dbReference>
<evidence type="ECO:0000256" key="8">
    <source>
        <dbReference type="RuleBase" id="RU000548"/>
    </source>
</evidence>
<evidence type="ECO:0000256" key="5">
    <source>
        <dbReference type="HAMAP-Rule" id="MF_00563"/>
    </source>
</evidence>
<feature type="binding site" evidence="5">
    <location>
        <position position="223"/>
    </location>
    <ligand>
        <name>NAD(+)</name>
        <dbReference type="ChEBI" id="CHEBI:57540"/>
    </ligand>
</feature>
<feature type="binding site" evidence="5 7">
    <location>
        <position position="376"/>
    </location>
    <ligand>
        <name>NAD(+)</name>
        <dbReference type="ChEBI" id="CHEBI:57540"/>
    </ligand>
</feature>
<dbReference type="Gene3D" id="3.40.50.1480">
    <property type="entry name" value="Adenosylhomocysteinase-like"/>
    <property type="match status" value="1"/>
</dbReference>
<evidence type="ECO:0000256" key="6">
    <source>
        <dbReference type="PIRSR" id="PIRSR001109-1"/>
    </source>
</evidence>
<evidence type="ECO:0000259" key="10">
    <source>
        <dbReference type="SMART" id="SM00997"/>
    </source>
</evidence>
<dbReference type="STRING" id="1217970.SAMN05444002_3479"/>
<feature type="binding site" evidence="5 6">
    <location>
        <position position="188"/>
    </location>
    <ligand>
        <name>substrate</name>
    </ligand>
</feature>
<dbReference type="NCBIfam" id="NF004005">
    <property type="entry name" value="PRK05476.2-3"/>
    <property type="match status" value="1"/>
</dbReference>
<dbReference type="SUPFAM" id="SSF51735">
    <property type="entry name" value="NAD(P)-binding Rossmann-fold domains"/>
    <property type="match status" value="1"/>
</dbReference>
<dbReference type="FunFam" id="3.40.50.720:FF:000004">
    <property type="entry name" value="Adenosylhomocysteinase"/>
    <property type="match status" value="1"/>
</dbReference>
<keyword evidence="12" id="KW-1185">Reference proteome</keyword>
<dbReference type="GO" id="GO:0071269">
    <property type="term" value="P:L-homocysteine biosynthetic process"/>
    <property type="evidence" value="ECO:0007669"/>
    <property type="project" value="UniProtKB-UniRule"/>
</dbReference>
<evidence type="ECO:0000256" key="1">
    <source>
        <dbReference type="ARBA" id="ARBA00007122"/>
    </source>
</evidence>
<evidence type="ECO:0000256" key="3">
    <source>
        <dbReference type="ARBA" id="ARBA00022801"/>
    </source>
</evidence>
<feature type="binding site" evidence="5">
    <location>
        <position position="310"/>
    </location>
    <ligand>
        <name>NAD(+)</name>
        <dbReference type="ChEBI" id="CHEBI:57540"/>
    </ligand>
</feature>
<proteinExistence type="inferred from homology"/>
<feature type="binding site" evidence="5 6">
    <location>
        <position position="128"/>
    </location>
    <ligand>
        <name>substrate</name>
    </ligand>
</feature>
<dbReference type="PIRSF" id="PIRSF001109">
    <property type="entry name" value="Ad_hcy_hydrolase"/>
    <property type="match status" value="1"/>
</dbReference>
<dbReference type="SMART" id="SM00997">
    <property type="entry name" value="AdoHcyase_NAD"/>
    <property type="match status" value="1"/>
</dbReference>
<feature type="binding site" evidence="5 6">
    <location>
        <position position="55"/>
    </location>
    <ligand>
        <name>substrate</name>
    </ligand>
</feature>
<dbReference type="Pfam" id="PF00670">
    <property type="entry name" value="AdoHcyase_NAD"/>
    <property type="match status" value="1"/>
</dbReference>
<name>A0A1N6HL45_9RHOB</name>
<feature type="binding site" evidence="5 7">
    <location>
        <position position="275"/>
    </location>
    <ligand>
        <name>NAD(+)</name>
        <dbReference type="ChEBI" id="CHEBI:57540"/>
    </ligand>
</feature>
<dbReference type="GO" id="GO:0004013">
    <property type="term" value="F:adenosylhomocysteinase activity"/>
    <property type="evidence" value="ECO:0007669"/>
    <property type="project" value="UniProtKB-UniRule"/>
</dbReference>
<evidence type="ECO:0000313" key="12">
    <source>
        <dbReference type="Proteomes" id="UP000184932"/>
    </source>
</evidence>
<evidence type="ECO:0000256" key="2">
    <source>
        <dbReference type="ARBA" id="ARBA00022563"/>
    </source>
</evidence>
<dbReference type="PROSITE" id="PS00738">
    <property type="entry name" value="ADOHCYASE_1"/>
    <property type="match status" value="1"/>
</dbReference>
<dbReference type="InterPro" id="IPR042172">
    <property type="entry name" value="Adenosylhomocyst_ase-like_sf"/>
</dbReference>
<dbReference type="EC" id="3.13.2.1" evidence="5"/>
<dbReference type="OrthoDB" id="9802717at2"/>
<feature type="binding site" evidence="5 7">
    <location>
        <begin position="189"/>
        <end position="191"/>
    </location>
    <ligand>
        <name>NAD(+)</name>
        <dbReference type="ChEBI" id="CHEBI:57540"/>
    </ligand>
</feature>
<dbReference type="CDD" id="cd00401">
    <property type="entry name" value="SAHH"/>
    <property type="match status" value="1"/>
</dbReference>
<protein>
    <recommendedName>
        <fullName evidence="5">Adenosylhomocysteinase</fullName>
        <ecNumber evidence="5">3.13.2.1</ecNumber>
    </recommendedName>
    <alternativeName>
        <fullName evidence="5">S-adenosyl-L-homocysteine hydrolase</fullName>
        <shortName evidence="5">AdoHcyase</shortName>
    </alternativeName>
</protein>
<dbReference type="InterPro" id="IPR036291">
    <property type="entry name" value="NAD(P)-bd_dom_sf"/>
</dbReference>
<dbReference type="EMBL" id="FSRL01000001">
    <property type="protein sequence ID" value="SIO20491.1"/>
    <property type="molecule type" value="Genomic_DNA"/>
</dbReference>
<dbReference type="PROSITE" id="PS00739">
    <property type="entry name" value="ADOHCYASE_2"/>
    <property type="match status" value="1"/>
</dbReference>
<comment type="subcellular location">
    <subcellularLocation>
        <location evidence="5">Cytoplasm</location>
    </subcellularLocation>
</comment>
<dbReference type="InterPro" id="IPR015878">
    <property type="entry name" value="Ado_hCys_hydrolase_NAD-bd"/>
</dbReference>
<comment type="catalytic activity">
    <reaction evidence="5 8">
        <text>S-adenosyl-L-homocysteine + H2O = L-homocysteine + adenosine</text>
        <dbReference type="Rhea" id="RHEA:21708"/>
        <dbReference type="ChEBI" id="CHEBI:15377"/>
        <dbReference type="ChEBI" id="CHEBI:16335"/>
        <dbReference type="ChEBI" id="CHEBI:57856"/>
        <dbReference type="ChEBI" id="CHEBI:58199"/>
        <dbReference type="EC" id="3.13.2.1"/>
    </reaction>
</comment>
<dbReference type="InterPro" id="IPR000043">
    <property type="entry name" value="Adenosylhomocysteinase-like"/>
</dbReference>
<dbReference type="SMART" id="SM00996">
    <property type="entry name" value="AdoHcyase"/>
    <property type="match status" value="1"/>
</dbReference>
<evidence type="ECO:0000256" key="4">
    <source>
        <dbReference type="ARBA" id="ARBA00023027"/>
    </source>
</evidence>
<dbReference type="Gene3D" id="3.40.50.720">
    <property type="entry name" value="NAD(P)-binding Rossmann-like Domain"/>
    <property type="match status" value="1"/>
</dbReference>
<dbReference type="Proteomes" id="UP000184932">
    <property type="component" value="Unassembled WGS sequence"/>
</dbReference>
<dbReference type="GO" id="GO:0005829">
    <property type="term" value="C:cytosol"/>
    <property type="evidence" value="ECO:0007669"/>
    <property type="project" value="TreeGrafter"/>
</dbReference>
<comment type="function">
    <text evidence="5">May play a key role in the regulation of the intracellular concentration of adenosylhomocysteine.</text>
</comment>
<gene>
    <name evidence="5" type="primary">ahcY</name>
    <name evidence="11" type="ORF">SAMN05444002_3479</name>
</gene>
<feature type="binding site" evidence="7">
    <location>
        <begin position="254"/>
        <end position="259"/>
    </location>
    <ligand>
        <name>NAD(+)</name>
        <dbReference type="ChEBI" id="CHEBI:57540"/>
    </ligand>
</feature>
<keyword evidence="2 5" id="KW-0554">One-carbon metabolism</keyword>
<dbReference type="Pfam" id="PF05221">
    <property type="entry name" value="AdoHcyase"/>
    <property type="match status" value="1"/>
</dbReference>
<dbReference type="PANTHER" id="PTHR23420:SF0">
    <property type="entry name" value="ADENOSYLHOMOCYSTEINASE"/>
    <property type="match status" value="1"/>
</dbReference>
<evidence type="ECO:0000256" key="9">
    <source>
        <dbReference type="RuleBase" id="RU004166"/>
    </source>
</evidence>
<dbReference type="GO" id="GO:0006730">
    <property type="term" value="P:one-carbon metabolic process"/>
    <property type="evidence" value="ECO:0007669"/>
    <property type="project" value="UniProtKB-UniRule"/>
</dbReference>
<dbReference type="AlphaFoldDB" id="A0A1N6HL45"/>
<feature type="domain" description="S-adenosyl-L-homocysteine hydrolase NAD binding" evidence="10">
    <location>
        <begin position="223"/>
        <end position="382"/>
    </location>
</feature>
<comment type="cofactor">
    <cofactor evidence="5 7 8">
        <name>NAD(+)</name>
        <dbReference type="ChEBI" id="CHEBI:57540"/>
    </cofactor>
    <text evidence="5 7 8">Binds 1 NAD(+) per subunit.</text>
</comment>
<comment type="pathway">
    <text evidence="5 8">Amino-acid biosynthesis; L-homocysteine biosynthesis; L-homocysteine from S-adenosyl-L-homocysteine: step 1/1.</text>
</comment>
<dbReference type="HAMAP" id="MF_00563">
    <property type="entry name" value="AdoHcyase"/>
    <property type="match status" value="1"/>
</dbReference>
<keyword evidence="4 5" id="KW-0520">NAD</keyword>
<dbReference type="SUPFAM" id="SSF52283">
    <property type="entry name" value="Formate/glycerate dehydrogenase catalytic domain-like"/>
    <property type="match status" value="1"/>
</dbReference>
<feature type="binding site" evidence="7">
    <location>
        <position position="383"/>
    </location>
    <ligand>
        <name>NAD(+)</name>
        <dbReference type="ChEBI" id="CHEBI:57540"/>
    </ligand>
</feature>
<keyword evidence="5" id="KW-0963">Cytoplasm</keyword>
<feature type="binding site" evidence="5 6">
    <location>
        <position position="222"/>
    </location>
    <ligand>
        <name>substrate</name>
    </ligand>
</feature>
<feature type="binding site" evidence="5">
    <location>
        <begin position="252"/>
        <end position="257"/>
    </location>
    <ligand>
        <name>NAD(+)</name>
        <dbReference type="ChEBI" id="CHEBI:57540"/>
    </ligand>
</feature>
<accession>A0A1N6HL45</accession>
<dbReference type="RefSeq" id="WP_074257380.1">
    <property type="nucleotide sequence ID" value="NZ_FSRL01000001.1"/>
</dbReference>